<name>A0A222P3Y4_9GAMM</name>
<evidence type="ECO:0000313" key="3">
    <source>
        <dbReference type="Proteomes" id="UP000201728"/>
    </source>
</evidence>
<organism evidence="2 3">
    <name type="scientific">Legionella clemsonensis</name>
    <dbReference type="NCBI Taxonomy" id="1867846"/>
    <lineage>
        <taxon>Bacteria</taxon>
        <taxon>Pseudomonadati</taxon>
        <taxon>Pseudomonadota</taxon>
        <taxon>Gammaproteobacteria</taxon>
        <taxon>Legionellales</taxon>
        <taxon>Legionellaceae</taxon>
        <taxon>Legionella</taxon>
    </lineage>
</organism>
<keyword evidence="3" id="KW-1185">Reference proteome</keyword>
<dbReference type="OrthoDB" id="10003034at2"/>
<protein>
    <submittedName>
        <fullName evidence="2">Uncharacterized protein</fullName>
    </submittedName>
</protein>
<accession>A0A222P3Y4</accession>
<gene>
    <name evidence="2" type="ORF">clem_09675</name>
</gene>
<feature type="region of interest" description="Disordered" evidence="1">
    <location>
        <begin position="172"/>
        <end position="208"/>
    </location>
</feature>
<dbReference type="RefSeq" id="WP_094091339.1">
    <property type="nucleotide sequence ID" value="NZ_CP016397.1"/>
</dbReference>
<feature type="compositionally biased region" description="Polar residues" evidence="1">
    <location>
        <begin position="192"/>
        <end position="208"/>
    </location>
</feature>
<reference evidence="3" key="1">
    <citation type="submission" date="2016-07" db="EMBL/GenBank/DDBJ databases">
        <authorList>
            <person name="Florea S."/>
            <person name="Webb J.S."/>
            <person name="Jaromczyk J."/>
            <person name="Schardl C.L."/>
        </authorList>
    </citation>
    <scope>NUCLEOTIDE SEQUENCE [LARGE SCALE GENOMIC DNA]</scope>
    <source>
        <strain evidence="3">CDC-D5610</strain>
    </source>
</reference>
<evidence type="ECO:0000256" key="1">
    <source>
        <dbReference type="SAM" id="MobiDB-lite"/>
    </source>
</evidence>
<evidence type="ECO:0000313" key="2">
    <source>
        <dbReference type="EMBL" id="ASQ46485.1"/>
    </source>
</evidence>
<proteinExistence type="predicted"/>
<dbReference type="EMBL" id="CP016397">
    <property type="protein sequence ID" value="ASQ46485.1"/>
    <property type="molecule type" value="Genomic_DNA"/>
</dbReference>
<sequence>MHKEQFNSSFDFITAQWNLQVLPVFEMFIHNIIHFYDPDNLQDANSIKMEWEHFKSVVELLLTWINDLIPDEQLDATQKQYKTSYRQRIYDTYQEALKRGEHALLAKRTLIYQWRIAQLYASQQTPSSNPTPMMPAVTTLPLSQKQESPAVLQPQVTYSDIAMKPNIIFLSPPPSTTVTQQEIASSEPKSKPLSQASKNNSSLVSPFW</sequence>
<dbReference type="AlphaFoldDB" id="A0A222P3Y4"/>
<dbReference type="Proteomes" id="UP000201728">
    <property type="component" value="Chromosome"/>
</dbReference>
<dbReference type="KEGG" id="lcd:clem_09675"/>